<dbReference type="EMBL" id="CP121689">
    <property type="protein sequence ID" value="WZL77016.1"/>
    <property type="molecule type" value="Genomic_DNA"/>
</dbReference>
<dbReference type="RefSeq" id="WP_369019183.1">
    <property type="nucleotide sequence ID" value="NZ_CP121689.1"/>
</dbReference>
<protein>
    <recommendedName>
        <fullName evidence="4">Lipoprotein</fullName>
    </recommendedName>
</protein>
<reference evidence="2 3" key="1">
    <citation type="submission" date="2023-03" db="EMBL/GenBank/DDBJ databases">
        <title>Novel Species.</title>
        <authorList>
            <person name="Ma S."/>
        </authorList>
    </citation>
    <scope>NUCLEOTIDE SEQUENCE [LARGE SCALE GENOMIC DNA]</scope>
    <source>
        <strain evidence="2 3">B11</strain>
    </source>
</reference>
<sequence>MKSFLLWSLLCVVALIGAGCSGGTSVSPQSEEGLPSGLRSLLDEALANFNQYYGNIGTALSYSYLGTIRDVAQKQEVIAEITDPLMARVPKITFEDTLFSGNIVSLQNETISQTELNEWRNLVSSLIGVGMHLVRIYWRANGEDFSTLCVATAEDIVYDNILSNMVIVEGQEQKLRCLDYTIYWLWGGERGKIIAEVTASCDGVINCGRHCSASMTLGEARINCRTRVQGNCCVLEYSFAWATPLVQISVSTDEFTLRTSGLGSSGEGNGNCSDCCEQDFEEGPPTHVE</sequence>
<accession>A0ABZ2YFW1</accession>
<evidence type="ECO:0008006" key="4">
    <source>
        <dbReference type="Google" id="ProtNLM"/>
    </source>
</evidence>
<keyword evidence="3" id="KW-1185">Reference proteome</keyword>
<evidence type="ECO:0000256" key="1">
    <source>
        <dbReference type="SAM" id="SignalP"/>
    </source>
</evidence>
<name>A0ABZ2YFW1_9BACT</name>
<keyword evidence="1" id="KW-0732">Signal</keyword>
<dbReference type="Proteomes" id="UP001461341">
    <property type="component" value="Chromosome"/>
</dbReference>
<feature type="signal peptide" evidence="1">
    <location>
        <begin position="1"/>
        <end position="23"/>
    </location>
</feature>
<feature type="chain" id="PRO_5046763979" description="Lipoprotein" evidence="1">
    <location>
        <begin position="24"/>
        <end position="289"/>
    </location>
</feature>
<evidence type="ECO:0000313" key="2">
    <source>
        <dbReference type="EMBL" id="WZL77016.1"/>
    </source>
</evidence>
<evidence type="ECO:0000313" key="3">
    <source>
        <dbReference type="Proteomes" id="UP001461341"/>
    </source>
</evidence>
<proteinExistence type="predicted"/>
<dbReference type="PROSITE" id="PS51257">
    <property type="entry name" value="PROKAR_LIPOPROTEIN"/>
    <property type="match status" value="1"/>
</dbReference>
<organism evidence="2 3">
    <name type="scientific">Thermatribacter velox</name>
    <dbReference type="NCBI Taxonomy" id="3039681"/>
    <lineage>
        <taxon>Bacteria</taxon>
        <taxon>Pseudomonadati</taxon>
        <taxon>Atribacterota</taxon>
        <taxon>Atribacteria</taxon>
        <taxon>Atribacterales</taxon>
        <taxon>Thermatribacteraceae</taxon>
        <taxon>Thermatribacter</taxon>
    </lineage>
</organism>
<gene>
    <name evidence="2" type="ORF">QBE54_04640</name>
</gene>